<evidence type="ECO:0000256" key="2">
    <source>
        <dbReference type="ARBA" id="ARBA00022448"/>
    </source>
</evidence>
<keyword evidence="5 12" id="KW-0812">Transmembrane</keyword>
<keyword evidence="7" id="KW-0653">Protein transport</keyword>
<dbReference type="InterPro" id="IPR025966">
    <property type="entry name" value="OppC_N"/>
</dbReference>
<feature type="domain" description="ABC transmembrane type-1" evidence="14">
    <location>
        <begin position="218"/>
        <end position="423"/>
    </location>
</feature>
<evidence type="ECO:0000256" key="5">
    <source>
        <dbReference type="ARBA" id="ARBA00022692"/>
    </source>
</evidence>
<feature type="transmembrane region" description="Helical" evidence="12">
    <location>
        <begin position="348"/>
        <end position="377"/>
    </location>
</feature>
<reference evidence="15 16" key="1">
    <citation type="submission" date="2019-02" db="EMBL/GenBank/DDBJ databases">
        <title>Deep-cultivation of Planctomycetes and their phenomic and genomic characterization uncovers novel biology.</title>
        <authorList>
            <person name="Wiegand S."/>
            <person name="Jogler M."/>
            <person name="Boedeker C."/>
            <person name="Pinto D."/>
            <person name="Vollmers J."/>
            <person name="Rivas-Marin E."/>
            <person name="Kohn T."/>
            <person name="Peeters S.H."/>
            <person name="Heuer A."/>
            <person name="Rast P."/>
            <person name="Oberbeckmann S."/>
            <person name="Bunk B."/>
            <person name="Jeske O."/>
            <person name="Meyerdierks A."/>
            <person name="Storesund J.E."/>
            <person name="Kallscheuer N."/>
            <person name="Luecker S."/>
            <person name="Lage O.M."/>
            <person name="Pohl T."/>
            <person name="Merkel B.J."/>
            <person name="Hornburger P."/>
            <person name="Mueller R.-W."/>
            <person name="Bruemmer F."/>
            <person name="Labrenz M."/>
            <person name="Spormann A.M."/>
            <person name="Op den Camp H."/>
            <person name="Overmann J."/>
            <person name="Amann R."/>
            <person name="Jetten M.S.M."/>
            <person name="Mascher T."/>
            <person name="Medema M.H."/>
            <person name="Devos D.P."/>
            <person name="Kaster A.-K."/>
            <person name="Ovreas L."/>
            <person name="Rohde M."/>
            <person name="Galperin M.Y."/>
            <person name="Jogler C."/>
        </authorList>
    </citation>
    <scope>NUCLEOTIDE SEQUENCE [LARGE SCALE GENOMIC DNA]</scope>
    <source>
        <strain evidence="15 16">Pla85_3_4</strain>
    </source>
</reference>
<evidence type="ECO:0000256" key="4">
    <source>
        <dbReference type="ARBA" id="ARBA00022519"/>
    </source>
</evidence>
<dbReference type="Pfam" id="PF00528">
    <property type="entry name" value="BPD_transp_1"/>
    <property type="match status" value="1"/>
</dbReference>
<dbReference type="Pfam" id="PF12911">
    <property type="entry name" value="OppC_N"/>
    <property type="match status" value="1"/>
</dbReference>
<evidence type="ECO:0000256" key="12">
    <source>
        <dbReference type="RuleBase" id="RU363032"/>
    </source>
</evidence>
<evidence type="ECO:0000259" key="14">
    <source>
        <dbReference type="PROSITE" id="PS50928"/>
    </source>
</evidence>
<name>A0A518DYH9_9BACT</name>
<feature type="compositionally biased region" description="Basic and acidic residues" evidence="13">
    <location>
        <begin position="129"/>
        <end position="145"/>
    </location>
</feature>
<keyword evidence="2 12" id="KW-0813">Transport</keyword>
<dbReference type="SUPFAM" id="SSF161098">
    <property type="entry name" value="MetI-like"/>
    <property type="match status" value="1"/>
</dbReference>
<dbReference type="KEGG" id="lcre:Pla8534_47190"/>
<feature type="transmembrane region" description="Helical" evidence="12">
    <location>
        <begin position="222"/>
        <end position="248"/>
    </location>
</feature>
<proteinExistence type="inferred from homology"/>
<evidence type="ECO:0000256" key="3">
    <source>
        <dbReference type="ARBA" id="ARBA00022475"/>
    </source>
</evidence>
<keyword evidence="16" id="KW-1185">Reference proteome</keyword>
<dbReference type="OrthoDB" id="9797852at2"/>
<keyword evidence="9 12" id="KW-0472">Membrane</keyword>
<keyword evidence="3" id="KW-1003">Cell membrane</keyword>
<evidence type="ECO:0000256" key="1">
    <source>
        <dbReference type="ARBA" id="ARBA00004429"/>
    </source>
</evidence>
<keyword evidence="4" id="KW-0997">Cell inner membrane</keyword>
<dbReference type="GO" id="GO:0055085">
    <property type="term" value="P:transmembrane transport"/>
    <property type="evidence" value="ECO:0007669"/>
    <property type="project" value="InterPro"/>
</dbReference>
<keyword evidence="6" id="KW-0571">Peptide transport</keyword>
<keyword evidence="8 12" id="KW-1133">Transmembrane helix</keyword>
<dbReference type="Proteomes" id="UP000317648">
    <property type="component" value="Chromosome"/>
</dbReference>
<dbReference type="PANTHER" id="PTHR43386">
    <property type="entry name" value="OLIGOPEPTIDE TRANSPORT SYSTEM PERMEASE PROTEIN APPC"/>
    <property type="match status" value="1"/>
</dbReference>
<sequence>MSDPLSATEAVKPLPSADRYASLLDEARALRGVSLWQDAWRRLRKNWAAMGSLAFLVMMLLLAALTPLLPLQSTIVQDLENRQYQEPSFASVDLKLVEPLREYDEQVRQLQAQPASDFAAPASNAKAADAKAADAKPSDAKAADKEEPETPSPEALKAEKLAQLYSKNPIRKLWHNPGWLTRQMIRARLMVFGDYCIPSLCGCDSLGRDLLARICWGARVSLMVGLVAALVSLIIGVSYGATAGYAGGWIDDAMMRAVDVMYSVPFIFVVIFIITILDAEEVAKALDRWGIDQMVIFFILIGAIYWLTMARVVRGQVISLKTEQFIEAARTIGAGSGRIVMRHLVPNLLGVVIVYLTLTIPAVMLFEAFLSFLGLGVEPPDVSWGLLVNEGVSVITPVETYWWLVLYPGLTLTLTLFSLNFLGDGLRDALDPRLKNRE</sequence>
<organism evidence="15 16">
    <name type="scientific">Lignipirellula cremea</name>
    <dbReference type="NCBI Taxonomy" id="2528010"/>
    <lineage>
        <taxon>Bacteria</taxon>
        <taxon>Pseudomonadati</taxon>
        <taxon>Planctomycetota</taxon>
        <taxon>Planctomycetia</taxon>
        <taxon>Pirellulales</taxon>
        <taxon>Pirellulaceae</taxon>
        <taxon>Lignipirellula</taxon>
    </lineage>
</organism>
<dbReference type="InterPro" id="IPR050366">
    <property type="entry name" value="BP-dependent_transpt_permease"/>
</dbReference>
<evidence type="ECO:0000256" key="10">
    <source>
        <dbReference type="ARBA" id="ARBA00024202"/>
    </source>
</evidence>
<feature type="transmembrane region" description="Helical" evidence="12">
    <location>
        <begin position="401"/>
        <end position="423"/>
    </location>
</feature>
<evidence type="ECO:0000256" key="13">
    <source>
        <dbReference type="SAM" id="MobiDB-lite"/>
    </source>
</evidence>
<dbReference type="RefSeq" id="WP_145055594.1">
    <property type="nucleotide sequence ID" value="NZ_CP036433.1"/>
</dbReference>
<dbReference type="GO" id="GO:0005886">
    <property type="term" value="C:plasma membrane"/>
    <property type="evidence" value="ECO:0007669"/>
    <property type="project" value="UniProtKB-SubCell"/>
</dbReference>
<evidence type="ECO:0000313" key="15">
    <source>
        <dbReference type="EMBL" id="QDU96897.1"/>
    </source>
</evidence>
<dbReference type="AlphaFoldDB" id="A0A518DYH9"/>
<dbReference type="InterPro" id="IPR000515">
    <property type="entry name" value="MetI-like"/>
</dbReference>
<dbReference type="PANTHER" id="PTHR43386:SF2">
    <property type="entry name" value="OLIGOPEPTIDE TRANSPORT SYSTEM PERMEASE PROTEIN OPPC"/>
    <property type="match status" value="1"/>
</dbReference>
<feature type="transmembrane region" description="Helical" evidence="12">
    <location>
        <begin position="289"/>
        <end position="308"/>
    </location>
</feature>
<feature type="transmembrane region" description="Helical" evidence="12">
    <location>
        <begin position="260"/>
        <end position="277"/>
    </location>
</feature>
<evidence type="ECO:0000256" key="9">
    <source>
        <dbReference type="ARBA" id="ARBA00023136"/>
    </source>
</evidence>
<dbReference type="GO" id="GO:0015031">
    <property type="term" value="P:protein transport"/>
    <property type="evidence" value="ECO:0007669"/>
    <property type="project" value="UniProtKB-KW"/>
</dbReference>
<comment type="subcellular location">
    <subcellularLocation>
        <location evidence="1">Cell inner membrane</location>
        <topology evidence="1">Multi-pass membrane protein</topology>
    </subcellularLocation>
    <subcellularLocation>
        <location evidence="12">Cell membrane</location>
        <topology evidence="12">Multi-pass membrane protein</topology>
    </subcellularLocation>
</comment>
<dbReference type="InterPro" id="IPR035906">
    <property type="entry name" value="MetI-like_sf"/>
</dbReference>
<accession>A0A518DYH9</accession>
<dbReference type="PROSITE" id="PS50928">
    <property type="entry name" value="ABC_TM1"/>
    <property type="match status" value="1"/>
</dbReference>
<gene>
    <name evidence="15" type="primary">oppC</name>
    <name evidence="15" type="ORF">Pla8534_47190</name>
</gene>
<feature type="transmembrane region" description="Helical" evidence="12">
    <location>
        <begin position="47"/>
        <end position="69"/>
    </location>
</feature>
<evidence type="ECO:0000313" key="16">
    <source>
        <dbReference type="Proteomes" id="UP000317648"/>
    </source>
</evidence>
<evidence type="ECO:0000256" key="11">
    <source>
        <dbReference type="ARBA" id="ARBA00072251"/>
    </source>
</evidence>
<dbReference type="Gene3D" id="1.10.3720.10">
    <property type="entry name" value="MetI-like"/>
    <property type="match status" value="1"/>
</dbReference>
<protein>
    <recommendedName>
        <fullName evidence="11">Oligopeptide transport system permease protein OppC</fullName>
    </recommendedName>
</protein>
<evidence type="ECO:0000256" key="8">
    <source>
        <dbReference type="ARBA" id="ARBA00022989"/>
    </source>
</evidence>
<dbReference type="CDD" id="cd06261">
    <property type="entry name" value="TM_PBP2"/>
    <property type="match status" value="1"/>
</dbReference>
<dbReference type="EMBL" id="CP036433">
    <property type="protein sequence ID" value="QDU96897.1"/>
    <property type="molecule type" value="Genomic_DNA"/>
</dbReference>
<evidence type="ECO:0000256" key="7">
    <source>
        <dbReference type="ARBA" id="ARBA00022927"/>
    </source>
</evidence>
<dbReference type="GO" id="GO:0015833">
    <property type="term" value="P:peptide transport"/>
    <property type="evidence" value="ECO:0007669"/>
    <property type="project" value="UniProtKB-KW"/>
</dbReference>
<feature type="region of interest" description="Disordered" evidence="13">
    <location>
        <begin position="129"/>
        <end position="154"/>
    </location>
</feature>
<evidence type="ECO:0000256" key="6">
    <source>
        <dbReference type="ARBA" id="ARBA00022856"/>
    </source>
</evidence>
<comment type="similarity">
    <text evidence="10">Belongs to the binding-protein-dependent transport system permease family. OppBC subfamily.</text>
</comment>